<gene>
    <name evidence="2" type="ORF">BDV29DRAFT_153275</name>
</gene>
<dbReference type="EMBL" id="ML732163">
    <property type="protein sequence ID" value="KAB8077978.1"/>
    <property type="molecule type" value="Genomic_DNA"/>
</dbReference>
<organism evidence="2 3">
    <name type="scientific">Aspergillus leporis</name>
    <dbReference type="NCBI Taxonomy" id="41062"/>
    <lineage>
        <taxon>Eukaryota</taxon>
        <taxon>Fungi</taxon>
        <taxon>Dikarya</taxon>
        <taxon>Ascomycota</taxon>
        <taxon>Pezizomycotina</taxon>
        <taxon>Eurotiomycetes</taxon>
        <taxon>Eurotiomycetidae</taxon>
        <taxon>Eurotiales</taxon>
        <taxon>Aspergillaceae</taxon>
        <taxon>Aspergillus</taxon>
        <taxon>Aspergillus subgen. Circumdati</taxon>
    </lineage>
</organism>
<dbReference type="Proteomes" id="UP000326565">
    <property type="component" value="Unassembled WGS sequence"/>
</dbReference>
<dbReference type="OrthoDB" id="3233795at2759"/>
<evidence type="ECO:0000313" key="3">
    <source>
        <dbReference type="Proteomes" id="UP000326565"/>
    </source>
</evidence>
<name>A0A5N5XB30_9EURO</name>
<accession>A0A5N5XB30</accession>
<evidence type="ECO:0000256" key="1">
    <source>
        <dbReference type="SAM" id="MobiDB-lite"/>
    </source>
</evidence>
<feature type="compositionally biased region" description="Polar residues" evidence="1">
    <location>
        <begin position="10"/>
        <end position="20"/>
    </location>
</feature>
<protein>
    <submittedName>
        <fullName evidence="2">Uncharacterized protein</fullName>
    </submittedName>
</protein>
<feature type="region of interest" description="Disordered" evidence="1">
    <location>
        <begin position="1"/>
        <end position="20"/>
    </location>
</feature>
<keyword evidence="3" id="KW-1185">Reference proteome</keyword>
<proteinExistence type="predicted"/>
<dbReference type="AlphaFoldDB" id="A0A5N5XB30"/>
<reference evidence="2 3" key="1">
    <citation type="submission" date="2019-04" db="EMBL/GenBank/DDBJ databases">
        <title>Friends and foes A comparative genomics study of 23 Aspergillus species from section Flavi.</title>
        <authorList>
            <consortium name="DOE Joint Genome Institute"/>
            <person name="Kjaerbolling I."/>
            <person name="Vesth T."/>
            <person name="Frisvad J.C."/>
            <person name="Nybo J.L."/>
            <person name="Theobald S."/>
            <person name="Kildgaard S."/>
            <person name="Isbrandt T."/>
            <person name="Kuo A."/>
            <person name="Sato A."/>
            <person name="Lyhne E.K."/>
            <person name="Kogle M.E."/>
            <person name="Wiebenga A."/>
            <person name="Kun R.S."/>
            <person name="Lubbers R.J."/>
            <person name="Makela M.R."/>
            <person name="Barry K."/>
            <person name="Chovatia M."/>
            <person name="Clum A."/>
            <person name="Daum C."/>
            <person name="Haridas S."/>
            <person name="He G."/>
            <person name="LaButti K."/>
            <person name="Lipzen A."/>
            <person name="Mondo S."/>
            <person name="Riley R."/>
            <person name="Salamov A."/>
            <person name="Simmons B.A."/>
            <person name="Magnuson J.K."/>
            <person name="Henrissat B."/>
            <person name="Mortensen U.H."/>
            <person name="Larsen T.O."/>
            <person name="Devries R.P."/>
            <person name="Grigoriev I.V."/>
            <person name="Machida M."/>
            <person name="Baker S.E."/>
            <person name="Andersen M.R."/>
        </authorList>
    </citation>
    <scope>NUCLEOTIDE SEQUENCE [LARGE SCALE GENOMIC DNA]</scope>
    <source>
        <strain evidence="2 3">CBS 151.66</strain>
    </source>
</reference>
<evidence type="ECO:0000313" key="2">
    <source>
        <dbReference type="EMBL" id="KAB8077978.1"/>
    </source>
</evidence>
<sequence>MAATNPPAFTKSTSTTSTQNAAVQDFRPSGSLAASSLCKSLLDFSAARGDNPSILGVRNLEAERGVRPKKNTRLFIKLGKGPNGAPALHYHRKKDYTRAEYHALKDQIKVDQTYYIGYKFSLGAIEQSMMLWQFKEYAANNDKNGGANILLSLEFKSGKLNFQYQASSTAKRSLKYTKRTAQASVYPIAYCILEKFLELEVTEPMTLDLPSSPEIAIVAEGFSDCQRKVVLELEKAAAHSTIDAGMAMIPALIEAFQSGDHAEFKKK</sequence>